<feature type="compositionally biased region" description="Basic and acidic residues" evidence="4">
    <location>
        <begin position="616"/>
        <end position="628"/>
    </location>
</feature>
<dbReference type="InterPro" id="IPR001452">
    <property type="entry name" value="SH3_domain"/>
</dbReference>
<accession>A0A673WYR1</accession>
<feature type="domain" description="PH" evidence="6">
    <location>
        <begin position="496"/>
        <end position="597"/>
    </location>
</feature>
<dbReference type="Gene3D" id="2.30.30.40">
    <property type="entry name" value="SH3 Domains"/>
    <property type="match status" value="1"/>
</dbReference>
<dbReference type="PANTHER" id="PTHR23176">
    <property type="entry name" value="RHO/RAC/CDC GTPASE-ACTIVATING PROTEIN"/>
    <property type="match status" value="1"/>
</dbReference>
<dbReference type="Pfam" id="PF00397">
    <property type="entry name" value="WW"/>
    <property type="match status" value="1"/>
</dbReference>
<feature type="compositionally biased region" description="Polar residues" evidence="4">
    <location>
        <begin position="248"/>
        <end position="264"/>
    </location>
</feature>
<keyword evidence="2" id="KW-0343">GTPase activation</keyword>
<dbReference type="CDD" id="cd13233">
    <property type="entry name" value="PH_ARHGAP9-like"/>
    <property type="match status" value="1"/>
</dbReference>
<name>A0A673WYR1_SALTR</name>
<dbReference type="CDD" id="cd12070">
    <property type="entry name" value="SH3_ARHGAP12"/>
    <property type="match status" value="1"/>
</dbReference>
<evidence type="ECO:0000256" key="2">
    <source>
        <dbReference type="ARBA" id="ARBA00022468"/>
    </source>
</evidence>
<dbReference type="PROSITE" id="PS50020">
    <property type="entry name" value="WW_DOMAIN_2"/>
    <property type="match status" value="2"/>
</dbReference>
<dbReference type="InterPro" id="IPR035491">
    <property type="entry name" value="ARHGAP12_SH3"/>
</dbReference>
<feature type="domain" description="WW" evidence="7">
    <location>
        <begin position="295"/>
        <end position="322"/>
    </location>
</feature>
<dbReference type="PROSITE" id="PS50002">
    <property type="entry name" value="SH3"/>
    <property type="match status" value="1"/>
</dbReference>
<feature type="compositionally biased region" description="Acidic residues" evidence="4">
    <location>
        <begin position="603"/>
        <end position="612"/>
    </location>
</feature>
<dbReference type="GO" id="GO:0007165">
    <property type="term" value="P:signal transduction"/>
    <property type="evidence" value="ECO:0007669"/>
    <property type="project" value="InterPro"/>
</dbReference>
<dbReference type="InterPro" id="IPR036028">
    <property type="entry name" value="SH3-like_dom_sf"/>
</dbReference>
<feature type="compositionally biased region" description="Low complexity" evidence="4">
    <location>
        <begin position="219"/>
        <end position="230"/>
    </location>
</feature>
<evidence type="ECO:0000259" key="7">
    <source>
        <dbReference type="PROSITE" id="PS50020"/>
    </source>
</evidence>
<gene>
    <name evidence="9" type="primary">ARHGAP12</name>
    <name evidence="9" type="synonym">LOC115153957</name>
</gene>
<dbReference type="Gene3D" id="2.30.29.30">
    <property type="entry name" value="Pleckstrin-homology domain (PH domain)/Phosphotyrosine-binding domain (PTB)"/>
    <property type="match status" value="1"/>
</dbReference>
<feature type="compositionally biased region" description="Polar residues" evidence="4">
    <location>
        <begin position="115"/>
        <end position="126"/>
    </location>
</feature>
<dbReference type="SUPFAM" id="SSF48350">
    <property type="entry name" value="GTPase activation domain, GAP"/>
    <property type="match status" value="1"/>
</dbReference>
<proteinExistence type="predicted"/>
<feature type="domain" description="Rho-GAP" evidence="8">
    <location>
        <begin position="679"/>
        <end position="868"/>
    </location>
</feature>
<organism evidence="9 10">
    <name type="scientific">Salmo trutta</name>
    <name type="common">Brown trout</name>
    <dbReference type="NCBI Taxonomy" id="8032"/>
    <lineage>
        <taxon>Eukaryota</taxon>
        <taxon>Metazoa</taxon>
        <taxon>Chordata</taxon>
        <taxon>Craniata</taxon>
        <taxon>Vertebrata</taxon>
        <taxon>Euteleostomi</taxon>
        <taxon>Actinopterygii</taxon>
        <taxon>Neopterygii</taxon>
        <taxon>Teleostei</taxon>
        <taxon>Protacanthopterygii</taxon>
        <taxon>Salmoniformes</taxon>
        <taxon>Salmonidae</taxon>
        <taxon>Salmoninae</taxon>
        <taxon>Salmo</taxon>
    </lineage>
</organism>
<dbReference type="Gene3D" id="1.10.555.10">
    <property type="entry name" value="Rho GTPase activation protein"/>
    <property type="match status" value="1"/>
</dbReference>
<dbReference type="GO" id="GO:0005096">
    <property type="term" value="F:GTPase activator activity"/>
    <property type="evidence" value="ECO:0007669"/>
    <property type="project" value="UniProtKB-KW"/>
</dbReference>
<dbReference type="CDD" id="cd00201">
    <property type="entry name" value="WW"/>
    <property type="match status" value="1"/>
</dbReference>
<evidence type="ECO:0000313" key="9">
    <source>
        <dbReference type="Ensembl" id="ENSSTUP00000013832.1"/>
    </source>
</evidence>
<dbReference type="InterPro" id="IPR011993">
    <property type="entry name" value="PH-like_dom_sf"/>
</dbReference>
<feature type="region of interest" description="Disordered" evidence="4">
    <location>
        <begin position="115"/>
        <end position="264"/>
    </location>
</feature>
<dbReference type="SMART" id="SM00456">
    <property type="entry name" value="WW"/>
    <property type="match status" value="2"/>
</dbReference>
<feature type="region of interest" description="Disordered" evidence="4">
    <location>
        <begin position="317"/>
        <end position="373"/>
    </location>
</feature>
<dbReference type="InterPro" id="IPR036020">
    <property type="entry name" value="WW_dom_sf"/>
</dbReference>
<reference evidence="9" key="2">
    <citation type="submission" date="2025-09" db="UniProtKB">
        <authorList>
            <consortium name="Ensembl"/>
        </authorList>
    </citation>
    <scope>IDENTIFICATION</scope>
</reference>
<dbReference type="AlphaFoldDB" id="A0A673WYR1"/>
<dbReference type="Pfam" id="PF00169">
    <property type="entry name" value="PH"/>
    <property type="match status" value="1"/>
</dbReference>
<dbReference type="CDD" id="cd04403">
    <property type="entry name" value="RhoGAP_ARHGAP27_15_12_9"/>
    <property type="match status" value="1"/>
</dbReference>
<keyword evidence="1 3" id="KW-0728">SH3 domain</keyword>
<feature type="domain" description="WW" evidence="7">
    <location>
        <begin position="392"/>
        <end position="419"/>
    </location>
</feature>
<evidence type="ECO:0000313" key="10">
    <source>
        <dbReference type="Proteomes" id="UP000472277"/>
    </source>
</evidence>
<dbReference type="FunFam" id="2.30.29.30:FF:000100">
    <property type="entry name" value="Rho GTPase activating protein 12"/>
    <property type="match status" value="1"/>
</dbReference>
<dbReference type="GeneTree" id="ENSGT00950000182860"/>
<dbReference type="SMART" id="SM00324">
    <property type="entry name" value="RhoGAP"/>
    <property type="match status" value="1"/>
</dbReference>
<evidence type="ECO:0000259" key="5">
    <source>
        <dbReference type="PROSITE" id="PS50002"/>
    </source>
</evidence>
<evidence type="ECO:0000259" key="8">
    <source>
        <dbReference type="PROSITE" id="PS50238"/>
    </source>
</evidence>
<reference evidence="9" key="1">
    <citation type="submission" date="2025-08" db="UniProtKB">
        <authorList>
            <consortium name="Ensembl"/>
        </authorList>
    </citation>
    <scope>IDENTIFICATION</scope>
</reference>
<protein>
    <submittedName>
        <fullName evidence="9">Rho GTPase activating protein 12</fullName>
    </submittedName>
</protein>
<dbReference type="SMART" id="SM00326">
    <property type="entry name" value="SH3"/>
    <property type="match status" value="1"/>
</dbReference>
<dbReference type="Gene3D" id="2.20.70.10">
    <property type="match status" value="1"/>
</dbReference>
<dbReference type="Pfam" id="PF00620">
    <property type="entry name" value="RhoGAP"/>
    <property type="match status" value="1"/>
</dbReference>
<dbReference type="SUPFAM" id="SSF50729">
    <property type="entry name" value="PH domain-like"/>
    <property type="match status" value="1"/>
</dbReference>
<dbReference type="Ensembl" id="ENSSTUT00000014603.1">
    <property type="protein sequence ID" value="ENSSTUP00000013832.1"/>
    <property type="gene ID" value="ENSSTUG00000005991.1"/>
</dbReference>
<evidence type="ECO:0000259" key="6">
    <source>
        <dbReference type="PROSITE" id="PS50003"/>
    </source>
</evidence>
<dbReference type="PROSITE" id="PS50238">
    <property type="entry name" value="RHOGAP"/>
    <property type="match status" value="1"/>
</dbReference>
<dbReference type="InterPro" id="IPR050729">
    <property type="entry name" value="Rho-GAP"/>
</dbReference>
<dbReference type="Proteomes" id="UP000472277">
    <property type="component" value="Chromosome 2"/>
</dbReference>
<dbReference type="InterPro" id="IPR001849">
    <property type="entry name" value="PH_domain"/>
</dbReference>
<evidence type="ECO:0000256" key="4">
    <source>
        <dbReference type="SAM" id="MobiDB-lite"/>
    </source>
</evidence>
<feature type="domain" description="SH3" evidence="5">
    <location>
        <begin position="18"/>
        <end position="80"/>
    </location>
</feature>
<feature type="compositionally biased region" description="Low complexity" evidence="4">
    <location>
        <begin position="353"/>
        <end position="366"/>
    </location>
</feature>
<dbReference type="PROSITE" id="PS50003">
    <property type="entry name" value="PH_DOMAIN"/>
    <property type="match status" value="1"/>
</dbReference>
<dbReference type="SUPFAM" id="SSF50044">
    <property type="entry name" value="SH3-domain"/>
    <property type="match status" value="1"/>
</dbReference>
<feature type="compositionally biased region" description="Basic and acidic residues" evidence="4">
    <location>
        <begin position="203"/>
        <end position="216"/>
    </location>
</feature>
<feature type="region of interest" description="Disordered" evidence="4">
    <location>
        <begin position="415"/>
        <end position="438"/>
    </location>
</feature>
<evidence type="ECO:0000256" key="1">
    <source>
        <dbReference type="ARBA" id="ARBA00022443"/>
    </source>
</evidence>
<dbReference type="SMART" id="SM00233">
    <property type="entry name" value="PH"/>
    <property type="match status" value="1"/>
</dbReference>
<dbReference type="GO" id="GO:0005737">
    <property type="term" value="C:cytoplasm"/>
    <property type="evidence" value="ECO:0007669"/>
    <property type="project" value="TreeGrafter"/>
</dbReference>
<dbReference type="PANTHER" id="PTHR23176:SF107">
    <property type="entry name" value="RHO GTPASE-ACTIVATING PROTEIN 12"/>
    <property type="match status" value="1"/>
</dbReference>
<evidence type="ECO:0000256" key="3">
    <source>
        <dbReference type="PROSITE-ProRule" id="PRU00192"/>
    </source>
</evidence>
<dbReference type="FunFam" id="1.10.555.10:FF:000003">
    <property type="entry name" value="Putative rho GTPase-activating protein 12"/>
    <property type="match status" value="1"/>
</dbReference>
<sequence>MADRDGHSGGVDVPTIVPGQVYVEVEYDYEYTAKDKLISIRQGECYMLVRKTNEDWWQMRKEEGMKAFYVPAQYVREVRRALMPPQKPLVSCGIGGMSGVVRVKPTVLDICRASNENLNNRPPQEMSSFGRPSPSSTPSPFPVHVTPPALPKDANQNPGSPRHSKPPGVAELVLLHNNNNHHHSNNSTLPRMRADSPPPRAPYNDHKNHQGSHDTDQTPSSSGDSPGEGSETLRNDSESGDDLSSSSAEHMQTMSPAGQGRSESPVYTNLQELKISQSSLPPLPSSSPLHVLGDWETHKDLTGRHFYYNRASGERTWKPPRVRDASCSTSSSRGDPHGTGEMEPLSSEENCHSSTYSSQSDSQYGSPPRGWSEELDEHGHTLYVCEYTHEKWIKHVDEQGRPYYYSADGSRSEWELPKYNLSPPQPGDPPKSRSLERKHPDPIVLTKWRHSTYVLDLNDKVRPHALCLCVHLTVLMSPVCLPPQPSEKCGVLNVTKITENGKKVRKNWTSSWTVLQGSSLLFAKGQGSGTSWFVGNQSKPEFTVDLRGGSVDWASKDKSSKKHVIELKTRQGTELLIQSEIDSVINDWYRTLTDTISTHAWESDEAIEEDMPESPGAEKQDKEKDHRDSKKNRAMKTSISMDSTDQKKTRVKLKKFLTRRPTYQAVKDKGYIKDQVFGCSLSSLCQRENTSVPNFVTTCIDHVETTGLSIDGIYRVSGNLAVIQKLRFAVNHDEQLELEDSKWEDIHVTTGALKMFFRELPEPLFTYDSFNDFINAIKCSDYKQRVNLIKDLIKQLPKPNHDTMQCLFKHLRRVIDHGEANRMTTQSVAIVFGPTLLRPETETGNIAVHMVYQNQIVELILLEYENIFGR</sequence>
<dbReference type="InterPro" id="IPR008936">
    <property type="entry name" value="Rho_GTPase_activation_prot"/>
</dbReference>
<feature type="region of interest" description="Disordered" evidence="4">
    <location>
        <begin position="601"/>
        <end position="645"/>
    </location>
</feature>
<dbReference type="InterPro" id="IPR000198">
    <property type="entry name" value="RhoGAP_dom"/>
</dbReference>
<dbReference type="InterPro" id="IPR001202">
    <property type="entry name" value="WW_dom"/>
</dbReference>
<keyword evidence="10" id="KW-1185">Reference proteome</keyword>
<dbReference type="SUPFAM" id="SSF51045">
    <property type="entry name" value="WW domain"/>
    <property type="match status" value="2"/>
</dbReference>
<dbReference type="Pfam" id="PF16618">
    <property type="entry name" value="SH3-WW_linker"/>
    <property type="match status" value="1"/>
</dbReference>